<dbReference type="AlphaFoldDB" id="A0A5E8CIA3"/>
<proteinExistence type="predicted"/>
<feature type="transmembrane region" description="Helical" evidence="1">
    <location>
        <begin position="37"/>
        <end position="56"/>
    </location>
</feature>
<keyword evidence="1" id="KW-1133">Transmembrane helix</keyword>
<feature type="transmembrane region" description="Helical" evidence="1">
    <location>
        <begin position="6"/>
        <end position="25"/>
    </location>
</feature>
<evidence type="ECO:0000313" key="2">
    <source>
        <dbReference type="EMBL" id="VVU94931.1"/>
    </source>
</evidence>
<evidence type="ECO:0000256" key="1">
    <source>
        <dbReference type="SAM" id="Phobius"/>
    </source>
</evidence>
<accession>A0A5E8CIA3</accession>
<name>A0A5E8CIA3_9ZZZZ</name>
<dbReference type="EMBL" id="CABVLZ010000002">
    <property type="protein sequence ID" value="VVU94931.1"/>
    <property type="molecule type" value="Genomic_DNA"/>
</dbReference>
<sequence>MLINYLIFFGIGFISQLILVGYTFGQLLLEKSQIDKYWYLFLIIGGIQTITVMTAVKYGVYFTSVLTIQLILLMFAHSLTYLLNYLYLKNTKASLIDLLSFSLMISGIYISKKFETINPEFLY</sequence>
<protein>
    <submittedName>
        <fullName evidence="2">Uncharacterized protein</fullName>
    </submittedName>
</protein>
<keyword evidence="1" id="KW-0812">Transmembrane</keyword>
<gene>
    <name evidence="2" type="ORF">CPAV1605_656</name>
</gene>
<organism evidence="2">
    <name type="scientific">seawater metagenome</name>
    <dbReference type="NCBI Taxonomy" id="1561972"/>
    <lineage>
        <taxon>unclassified sequences</taxon>
        <taxon>metagenomes</taxon>
        <taxon>ecological metagenomes</taxon>
    </lineage>
</organism>
<reference evidence="2" key="1">
    <citation type="submission" date="2019-09" db="EMBL/GenBank/DDBJ databases">
        <authorList>
            <person name="Needham M D."/>
        </authorList>
    </citation>
    <scope>NUCLEOTIDE SEQUENCE</scope>
</reference>
<keyword evidence="1" id="KW-0472">Membrane</keyword>
<feature type="transmembrane region" description="Helical" evidence="1">
    <location>
        <begin position="62"/>
        <end position="83"/>
    </location>
</feature>